<sequence length="236" mass="27022">MIRIALVEDEPSYVDTLREFLARYERERGERLRVSVFSDGDEIALGYRSDYDVILMDIEMRFMDGMTAAEEIRRRDPEVVIIFITNSPQYAIKGYAVGALDYVLKPVSYFAFSQRIDRALERMGNRKSKFLNVSLKGGVRKLDVSKIWFVEVQDHDLIFHTEEGPLPASGTMREVEQALEGPAFFRCNKGYLVNLEHVDGLREDCAVVHGELVQVSRARKKAFLDALNDFLGEVSK</sequence>
<evidence type="ECO:0000259" key="4">
    <source>
        <dbReference type="PROSITE" id="PS50110"/>
    </source>
</evidence>
<dbReference type="InterPro" id="IPR011006">
    <property type="entry name" value="CheY-like_superfamily"/>
</dbReference>
<dbReference type="PROSITE" id="PS50110">
    <property type="entry name" value="RESPONSE_REGULATORY"/>
    <property type="match status" value="1"/>
</dbReference>
<feature type="domain" description="HTH LytTR-type" evidence="5">
    <location>
        <begin position="131"/>
        <end position="229"/>
    </location>
</feature>
<dbReference type="Gene3D" id="2.40.50.1020">
    <property type="entry name" value="LytTr DNA-binding domain"/>
    <property type="match status" value="1"/>
</dbReference>
<dbReference type="PANTHER" id="PTHR37299:SF1">
    <property type="entry name" value="STAGE 0 SPORULATION PROTEIN A HOMOLOG"/>
    <property type="match status" value="1"/>
</dbReference>
<dbReference type="PROSITE" id="PS50930">
    <property type="entry name" value="HTH_LYTTR"/>
    <property type="match status" value="1"/>
</dbReference>
<dbReference type="Gene3D" id="3.40.50.2300">
    <property type="match status" value="1"/>
</dbReference>
<dbReference type="SMART" id="SM00448">
    <property type="entry name" value="REC"/>
    <property type="match status" value="1"/>
</dbReference>
<dbReference type="CDD" id="cd00156">
    <property type="entry name" value="REC"/>
    <property type="match status" value="1"/>
</dbReference>
<comment type="function">
    <text evidence="2">May play the central regulatory role in sporulation. It may be an element of the effector pathway responsible for the activation of sporulation genes in response to nutritional stress. Spo0A may act in concert with spo0H (a sigma factor) to control the expression of some genes that are critical to the sporulation process.</text>
</comment>
<keyword evidence="7" id="KW-1185">Reference proteome</keyword>
<protein>
    <recommendedName>
        <fullName evidence="1">Stage 0 sporulation protein A homolog</fullName>
    </recommendedName>
</protein>
<evidence type="ECO:0000313" key="7">
    <source>
        <dbReference type="Proteomes" id="UP000607645"/>
    </source>
</evidence>
<dbReference type="InterPro" id="IPR007492">
    <property type="entry name" value="LytTR_DNA-bd_dom"/>
</dbReference>
<comment type="caution">
    <text evidence="6">The sequence shown here is derived from an EMBL/GenBank/DDBJ whole genome shotgun (WGS) entry which is preliminary data.</text>
</comment>
<evidence type="ECO:0000256" key="3">
    <source>
        <dbReference type="PROSITE-ProRule" id="PRU00169"/>
    </source>
</evidence>
<dbReference type="GO" id="GO:0000156">
    <property type="term" value="F:phosphorelay response regulator activity"/>
    <property type="evidence" value="ECO:0007669"/>
    <property type="project" value="InterPro"/>
</dbReference>
<keyword evidence="3" id="KW-0597">Phosphoprotein</keyword>
<dbReference type="RefSeq" id="WP_155151735.1">
    <property type="nucleotide sequence ID" value="NZ_JACOPQ010000002.1"/>
</dbReference>
<evidence type="ECO:0000256" key="2">
    <source>
        <dbReference type="ARBA" id="ARBA00024867"/>
    </source>
</evidence>
<organism evidence="6 7">
    <name type="scientific">Lawsonibacter faecis</name>
    <dbReference type="NCBI Taxonomy" id="2763052"/>
    <lineage>
        <taxon>Bacteria</taxon>
        <taxon>Bacillati</taxon>
        <taxon>Bacillota</taxon>
        <taxon>Clostridia</taxon>
        <taxon>Eubacteriales</taxon>
        <taxon>Oscillospiraceae</taxon>
        <taxon>Lawsonibacter</taxon>
    </lineage>
</organism>
<dbReference type="AlphaFoldDB" id="A0A8J6JL20"/>
<evidence type="ECO:0000313" key="6">
    <source>
        <dbReference type="EMBL" id="MBC5736155.1"/>
    </source>
</evidence>
<proteinExistence type="predicted"/>
<dbReference type="Proteomes" id="UP000607645">
    <property type="component" value="Unassembled WGS sequence"/>
</dbReference>
<evidence type="ECO:0000259" key="5">
    <source>
        <dbReference type="PROSITE" id="PS50930"/>
    </source>
</evidence>
<dbReference type="InterPro" id="IPR046947">
    <property type="entry name" value="LytR-like"/>
</dbReference>
<feature type="modified residue" description="4-aspartylphosphate" evidence="3">
    <location>
        <position position="57"/>
    </location>
</feature>
<evidence type="ECO:0000256" key="1">
    <source>
        <dbReference type="ARBA" id="ARBA00018672"/>
    </source>
</evidence>
<feature type="domain" description="Response regulatory" evidence="4">
    <location>
        <begin position="3"/>
        <end position="120"/>
    </location>
</feature>
<dbReference type="PANTHER" id="PTHR37299">
    <property type="entry name" value="TRANSCRIPTIONAL REGULATOR-RELATED"/>
    <property type="match status" value="1"/>
</dbReference>
<accession>A0A8J6JL20</accession>
<dbReference type="EMBL" id="JACOPQ010000002">
    <property type="protein sequence ID" value="MBC5736155.1"/>
    <property type="molecule type" value="Genomic_DNA"/>
</dbReference>
<dbReference type="SMART" id="SM00850">
    <property type="entry name" value="LytTR"/>
    <property type="match status" value="1"/>
</dbReference>
<dbReference type="SUPFAM" id="SSF52172">
    <property type="entry name" value="CheY-like"/>
    <property type="match status" value="1"/>
</dbReference>
<gene>
    <name evidence="6" type="ORF">H8S62_03910</name>
</gene>
<dbReference type="Pfam" id="PF00072">
    <property type="entry name" value="Response_reg"/>
    <property type="match status" value="1"/>
</dbReference>
<name>A0A8J6JL20_9FIRM</name>
<dbReference type="InterPro" id="IPR001789">
    <property type="entry name" value="Sig_transdc_resp-reg_receiver"/>
</dbReference>
<reference evidence="6" key="1">
    <citation type="submission" date="2020-08" db="EMBL/GenBank/DDBJ databases">
        <title>Genome public.</title>
        <authorList>
            <person name="Liu C."/>
            <person name="Sun Q."/>
        </authorList>
    </citation>
    <scope>NUCLEOTIDE SEQUENCE</scope>
    <source>
        <strain evidence="6">NSJ-52</strain>
    </source>
</reference>
<dbReference type="Pfam" id="PF04397">
    <property type="entry name" value="LytTR"/>
    <property type="match status" value="1"/>
</dbReference>
<dbReference type="GO" id="GO:0003677">
    <property type="term" value="F:DNA binding"/>
    <property type="evidence" value="ECO:0007669"/>
    <property type="project" value="InterPro"/>
</dbReference>